<dbReference type="Proteomes" id="UP001550378">
    <property type="component" value="Unassembled WGS sequence"/>
</dbReference>
<gene>
    <name evidence="2" type="ORF">ABZ508_12925</name>
</gene>
<evidence type="ECO:0000313" key="3">
    <source>
        <dbReference type="Proteomes" id="UP001550378"/>
    </source>
</evidence>
<feature type="compositionally biased region" description="Low complexity" evidence="1">
    <location>
        <begin position="72"/>
        <end position="90"/>
    </location>
</feature>
<evidence type="ECO:0000256" key="1">
    <source>
        <dbReference type="SAM" id="MobiDB-lite"/>
    </source>
</evidence>
<accession>A0ABV2W3Y7</accession>
<organism evidence="2 3">
    <name type="scientific">Streptomyces lavendulocolor</name>
    <dbReference type="NCBI Taxonomy" id="67316"/>
    <lineage>
        <taxon>Bacteria</taxon>
        <taxon>Bacillati</taxon>
        <taxon>Actinomycetota</taxon>
        <taxon>Actinomycetes</taxon>
        <taxon>Kitasatosporales</taxon>
        <taxon>Streptomycetaceae</taxon>
        <taxon>Streptomyces</taxon>
    </lineage>
</organism>
<feature type="compositionally biased region" description="Basic and acidic residues" evidence="1">
    <location>
        <begin position="92"/>
        <end position="103"/>
    </location>
</feature>
<feature type="region of interest" description="Disordered" evidence="1">
    <location>
        <begin position="72"/>
        <end position="103"/>
    </location>
</feature>
<protein>
    <submittedName>
        <fullName evidence="2">Uncharacterized protein</fullName>
    </submittedName>
</protein>
<reference evidence="2 3" key="1">
    <citation type="submission" date="2024-06" db="EMBL/GenBank/DDBJ databases">
        <title>The Natural Products Discovery Center: Release of the First 8490 Sequenced Strains for Exploring Actinobacteria Biosynthetic Diversity.</title>
        <authorList>
            <person name="Kalkreuter E."/>
            <person name="Kautsar S.A."/>
            <person name="Yang D."/>
            <person name="Bader C.D."/>
            <person name="Teijaro C.N."/>
            <person name="Fluegel L."/>
            <person name="Davis C.M."/>
            <person name="Simpson J.R."/>
            <person name="Lauterbach L."/>
            <person name="Steele A.D."/>
            <person name="Gui C."/>
            <person name="Meng S."/>
            <person name="Li G."/>
            <person name="Viehrig K."/>
            <person name="Ye F."/>
            <person name="Su P."/>
            <person name="Kiefer A.F."/>
            <person name="Nichols A."/>
            <person name="Cepeda A.J."/>
            <person name="Yan W."/>
            <person name="Fan B."/>
            <person name="Jiang Y."/>
            <person name="Adhikari A."/>
            <person name="Zheng C.-J."/>
            <person name="Schuster L."/>
            <person name="Cowan T.M."/>
            <person name="Smanski M.J."/>
            <person name="Chevrette M.G."/>
            <person name="De Carvalho L.P.S."/>
            <person name="Shen B."/>
        </authorList>
    </citation>
    <scope>NUCLEOTIDE SEQUENCE [LARGE SCALE GENOMIC DNA]</scope>
    <source>
        <strain evidence="2 3">NPDC006337</strain>
    </source>
</reference>
<dbReference type="RefSeq" id="WP_359806106.1">
    <property type="nucleotide sequence ID" value="NZ_JBEXZQ010000015.1"/>
</dbReference>
<feature type="region of interest" description="Disordered" evidence="1">
    <location>
        <begin position="12"/>
        <end position="33"/>
    </location>
</feature>
<dbReference type="EMBL" id="JBEXZR010000009">
    <property type="protein sequence ID" value="MEU0708250.1"/>
    <property type="molecule type" value="Genomic_DNA"/>
</dbReference>
<keyword evidence="3" id="KW-1185">Reference proteome</keyword>
<proteinExistence type="predicted"/>
<sequence>MKTLVMSEVMTAATAGRRGRKAPSGTRSDAAGSTTAYAGLTARAVYAAEAALTVVVTGAVDAVVRTRVRTPPVAADGAARSARSPAACPVRQARERAADSCAP</sequence>
<comment type="caution">
    <text evidence="2">The sequence shown here is derived from an EMBL/GenBank/DDBJ whole genome shotgun (WGS) entry which is preliminary data.</text>
</comment>
<evidence type="ECO:0000313" key="2">
    <source>
        <dbReference type="EMBL" id="MEU0708250.1"/>
    </source>
</evidence>
<name>A0ABV2W3Y7_9ACTN</name>